<dbReference type="AlphaFoldDB" id="A0AAU8JFY8"/>
<evidence type="ECO:0000256" key="5">
    <source>
        <dbReference type="ARBA" id="ARBA00022989"/>
    </source>
</evidence>
<evidence type="ECO:0000256" key="2">
    <source>
        <dbReference type="ARBA" id="ARBA00022448"/>
    </source>
</evidence>
<accession>A0AAU8JFY8</accession>
<evidence type="ECO:0000259" key="8">
    <source>
        <dbReference type="PROSITE" id="PS51202"/>
    </source>
</evidence>
<proteinExistence type="predicted"/>
<feature type="domain" description="RCK C-terminal" evidence="8">
    <location>
        <begin position="254"/>
        <end position="339"/>
    </location>
</feature>
<dbReference type="PANTHER" id="PTHR43652:SF2">
    <property type="entry name" value="BASIC AMINO ACID ANTIPORTER YFCC-RELATED"/>
    <property type="match status" value="1"/>
</dbReference>
<dbReference type="Pfam" id="PF02080">
    <property type="entry name" value="TrkA_C"/>
    <property type="match status" value="2"/>
</dbReference>
<dbReference type="PANTHER" id="PTHR43652">
    <property type="entry name" value="BASIC AMINO ACID ANTIPORTER YFCC-RELATED"/>
    <property type="match status" value="1"/>
</dbReference>
<protein>
    <submittedName>
        <fullName evidence="9">SLC13 family permease</fullName>
    </submittedName>
</protein>
<keyword evidence="3 7" id="KW-0812">Transmembrane</keyword>
<dbReference type="InterPro" id="IPR051679">
    <property type="entry name" value="DASS-Related_Transporters"/>
</dbReference>
<feature type="transmembrane region" description="Helical" evidence="7">
    <location>
        <begin position="190"/>
        <end position="215"/>
    </location>
</feature>
<gene>
    <name evidence="9" type="ORF">ABWT76_000449</name>
</gene>
<dbReference type="FunFam" id="3.30.70.1450:FF:000009">
    <property type="entry name" value="SLC13 family permease"/>
    <property type="match status" value="1"/>
</dbReference>
<feature type="transmembrane region" description="Helical" evidence="7">
    <location>
        <begin position="221"/>
        <end position="244"/>
    </location>
</feature>
<comment type="subcellular location">
    <subcellularLocation>
        <location evidence="1">Membrane</location>
        <topology evidence="1">Multi-pass membrane protein</topology>
    </subcellularLocation>
</comment>
<feature type="transmembrane region" description="Helical" evidence="7">
    <location>
        <begin position="447"/>
        <end position="463"/>
    </location>
</feature>
<dbReference type="EMBL" id="CP159837">
    <property type="protein sequence ID" value="XCM37666.1"/>
    <property type="molecule type" value="Genomic_DNA"/>
</dbReference>
<dbReference type="Pfam" id="PF03600">
    <property type="entry name" value="CitMHS"/>
    <property type="match status" value="1"/>
</dbReference>
<dbReference type="InterPro" id="IPR006037">
    <property type="entry name" value="RCK_C"/>
</dbReference>
<dbReference type="InterPro" id="IPR004680">
    <property type="entry name" value="Cit_transptr-like_dom"/>
</dbReference>
<feature type="domain" description="RCK C-terminal" evidence="8">
    <location>
        <begin position="344"/>
        <end position="430"/>
    </location>
</feature>
<dbReference type="GO" id="GO:0006813">
    <property type="term" value="P:potassium ion transport"/>
    <property type="evidence" value="ECO:0007669"/>
    <property type="project" value="InterPro"/>
</dbReference>
<evidence type="ECO:0000256" key="3">
    <source>
        <dbReference type="ARBA" id="ARBA00022692"/>
    </source>
</evidence>
<organism evidence="9">
    <name type="scientific">Planktothricoides raciborskii GIHE-MW2</name>
    <dbReference type="NCBI Taxonomy" id="2792601"/>
    <lineage>
        <taxon>Bacteria</taxon>
        <taxon>Bacillati</taxon>
        <taxon>Cyanobacteriota</taxon>
        <taxon>Cyanophyceae</taxon>
        <taxon>Oscillatoriophycideae</taxon>
        <taxon>Oscillatoriales</taxon>
        <taxon>Oscillatoriaceae</taxon>
        <taxon>Planktothricoides</taxon>
    </lineage>
</organism>
<evidence type="ECO:0000256" key="6">
    <source>
        <dbReference type="ARBA" id="ARBA00023136"/>
    </source>
</evidence>
<feature type="transmembrane region" description="Helical" evidence="7">
    <location>
        <begin position="149"/>
        <end position="170"/>
    </location>
</feature>
<reference evidence="9" key="1">
    <citation type="submission" date="2024-07" db="EMBL/GenBank/DDBJ databases">
        <authorList>
            <person name="Kim Y.J."/>
            <person name="Jeong J.Y."/>
        </authorList>
    </citation>
    <scope>NUCLEOTIDE SEQUENCE</scope>
    <source>
        <strain evidence="9">GIHE-MW2</strain>
    </source>
</reference>
<keyword evidence="5 7" id="KW-1133">Transmembrane helix</keyword>
<dbReference type="Gene3D" id="3.30.70.1450">
    <property type="entry name" value="Regulator of K+ conductance, C-terminal domain"/>
    <property type="match status" value="2"/>
</dbReference>
<evidence type="ECO:0000256" key="7">
    <source>
        <dbReference type="SAM" id="Phobius"/>
    </source>
</evidence>
<dbReference type="InterPro" id="IPR036721">
    <property type="entry name" value="RCK_C_sf"/>
</dbReference>
<evidence type="ECO:0000256" key="4">
    <source>
        <dbReference type="ARBA" id="ARBA00022737"/>
    </source>
</evidence>
<dbReference type="PROSITE" id="PS01271">
    <property type="entry name" value="NA_SULFATE"/>
    <property type="match status" value="1"/>
</dbReference>
<dbReference type="SUPFAM" id="SSF116726">
    <property type="entry name" value="TrkA C-terminal domain-like"/>
    <property type="match status" value="2"/>
</dbReference>
<feature type="transmembrane region" description="Helical" evidence="7">
    <location>
        <begin position="59"/>
        <end position="88"/>
    </location>
</feature>
<name>A0AAU8JFY8_9CYAN</name>
<dbReference type="PROSITE" id="PS51202">
    <property type="entry name" value="RCK_C"/>
    <property type="match status" value="2"/>
</dbReference>
<feature type="transmembrane region" description="Helical" evidence="7">
    <location>
        <begin position="534"/>
        <end position="563"/>
    </location>
</feature>
<keyword evidence="2" id="KW-0813">Transport</keyword>
<dbReference type="RefSeq" id="WP_197285438.1">
    <property type="nucleotide sequence ID" value="NZ_CP159837.1"/>
</dbReference>
<evidence type="ECO:0000256" key="1">
    <source>
        <dbReference type="ARBA" id="ARBA00004141"/>
    </source>
</evidence>
<sequence length="638" mass="68642">MMRTSQFLRDWLIPKKNNKKQWFLLMLLSTTVAIIIAFWDVWVNSQLATLGWQAWVSMAVTLVALLLNGFTSLPAEIVFLGALSVLLLSGILDTKSALAGFSNEGMVTVGVLYMVVTGLQQTGALGWISQRVLGLPKGEKAALLRLMPPIIGLSAFLNNTPVVAMFIPVVKDWCRKISISPSKLMIPVSYAAIFGGICTLIGTSTNLVVNGLLIANTDHPGLGMFDITGVGLPCAVAGTAFLYLTQGWLLPIRKPVLGNTDELRQYTIEMVVSPQSPLAGKNVEDAGLRHLPGLYLAEIVRGNQVLPAVSPKEVLRENDQLVFVGIVESVLDLHQMRGLQPATDQVFKLNSPRTERCMIEAVVSNTCPLVNKTIREGQFRSRYNAVVLAVARNGKRLLGKIGDIVLEPGDNLLLEAHPMFLEKQRASKDFYLVSSIPDSEPLRHEKAPWAIAILAVMVIVAGFNWVSMLNVSIGAAIAMLVTGCCSPNRSLQSIEWSVLLVIGAALGIGDALENTGAAQAIASTCISIAGDNPWVVLAVVYTLTVVITEIITNNAAAAIMFPISISIAQNLGVDFMPFVISVMIGASAGFATPVGYQTNMMVYGPGGYKFTDFLLIGLPMDVLLGIVTVAIAPLIYPF</sequence>
<feature type="transmembrane region" description="Helical" evidence="7">
    <location>
        <begin position="21"/>
        <end position="39"/>
    </location>
</feature>
<dbReference type="GO" id="GO:0005886">
    <property type="term" value="C:plasma membrane"/>
    <property type="evidence" value="ECO:0007669"/>
    <property type="project" value="TreeGrafter"/>
</dbReference>
<dbReference type="InterPro" id="IPR031312">
    <property type="entry name" value="Na/sul_symport_CS"/>
</dbReference>
<keyword evidence="6 7" id="KW-0472">Membrane</keyword>
<feature type="transmembrane region" description="Helical" evidence="7">
    <location>
        <begin position="616"/>
        <end position="636"/>
    </location>
</feature>
<feature type="transmembrane region" description="Helical" evidence="7">
    <location>
        <begin position="575"/>
        <end position="596"/>
    </location>
</feature>
<keyword evidence="4" id="KW-0677">Repeat</keyword>
<dbReference type="GO" id="GO:0008324">
    <property type="term" value="F:monoatomic cation transmembrane transporter activity"/>
    <property type="evidence" value="ECO:0007669"/>
    <property type="project" value="InterPro"/>
</dbReference>
<feature type="transmembrane region" description="Helical" evidence="7">
    <location>
        <begin position="109"/>
        <end position="129"/>
    </location>
</feature>
<evidence type="ECO:0000313" key="9">
    <source>
        <dbReference type="EMBL" id="XCM37666.1"/>
    </source>
</evidence>